<gene>
    <name evidence="2" type="ORF">K8V88_10550</name>
</gene>
<evidence type="ECO:0000256" key="1">
    <source>
        <dbReference type="SAM" id="Phobius"/>
    </source>
</evidence>
<accession>A0A921HU15</accession>
<keyword evidence="1" id="KW-1133">Transmembrane helix</keyword>
<sequence>MKITKLVIGILMIILSVFIVFQSTAMGLLNTFSNKGSHSGTGGIIMAVAYLVAGIVYVATKNQTKLGGDIANAVILVLFGLFALTSADKTFQDLIVWIVLGF</sequence>
<comment type="caution">
    <text evidence="2">The sequence shown here is derived from an EMBL/GenBank/DDBJ whole genome shotgun (WGS) entry which is preliminary data.</text>
</comment>
<organism evidence="2 3">
    <name type="scientific">Companilactobacillus farciminis</name>
    <dbReference type="NCBI Taxonomy" id="1612"/>
    <lineage>
        <taxon>Bacteria</taxon>
        <taxon>Bacillati</taxon>
        <taxon>Bacillota</taxon>
        <taxon>Bacilli</taxon>
        <taxon>Lactobacillales</taxon>
        <taxon>Lactobacillaceae</taxon>
        <taxon>Companilactobacillus</taxon>
    </lineage>
</organism>
<keyword evidence="1" id="KW-0812">Transmembrane</keyword>
<dbReference type="Proteomes" id="UP000747013">
    <property type="component" value="Unassembled WGS sequence"/>
</dbReference>
<feature type="transmembrane region" description="Helical" evidence="1">
    <location>
        <begin position="41"/>
        <end position="60"/>
    </location>
</feature>
<reference evidence="2" key="1">
    <citation type="journal article" date="2021" name="PeerJ">
        <title>Extensive microbial diversity within the chicken gut microbiome revealed by metagenomics and culture.</title>
        <authorList>
            <person name="Gilroy R."/>
            <person name="Ravi A."/>
            <person name="Getino M."/>
            <person name="Pursley I."/>
            <person name="Horton D.L."/>
            <person name="Alikhan N.F."/>
            <person name="Baker D."/>
            <person name="Gharbi K."/>
            <person name="Hall N."/>
            <person name="Watson M."/>
            <person name="Adriaenssens E.M."/>
            <person name="Foster-Nyarko E."/>
            <person name="Jarju S."/>
            <person name="Secka A."/>
            <person name="Antonio M."/>
            <person name="Oren A."/>
            <person name="Chaudhuri R.R."/>
            <person name="La Ragione R."/>
            <person name="Hildebrand F."/>
            <person name="Pallen M.J."/>
        </authorList>
    </citation>
    <scope>NUCLEOTIDE SEQUENCE</scope>
    <source>
        <strain evidence="2">7886</strain>
    </source>
</reference>
<evidence type="ECO:0000313" key="3">
    <source>
        <dbReference type="Proteomes" id="UP000747013"/>
    </source>
</evidence>
<feature type="transmembrane region" description="Helical" evidence="1">
    <location>
        <begin position="6"/>
        <end position="29"/>
    </location>
</feature>
<keyword evidence="1" id="KW-0472">Membrane</keyword>
<feature type="transmembrane region" description="Helical" evidence="1">
    <location>
        <begin position="66"/>
        <end position="84"/>
    </location>
</feature>
<feature type="non-terminal residue" evidence="2">
    <location>
        <position position="102"/>
    </location>
</feature>
<proteinExistence type="predicted"/>
<protein>
    <submittedName>
        <fullName evidence="2">Uncharacterized protein</fullName>
    </submittedName>
</protein>
<evidence type="ECO:0000313" key="2">
    <source>
        <dbReference type="EMBL" id="HJF87864.1"/>
    </source>
</evidence>
<reference evidence="2" key="2">
    <citation type="submission" date="2021-09" db="EMBL/GenBank/DDBJ databases">
        <authorList>
            <person name="Gilroy R."/>
        </authorList>
    </citation>
    <scope>NUCLEOTIDE SEQUENCE</scope>
    <source>
        <strain evidence="2">7886</strain>
    </source>
</reference>
<dbReference type="EMBL" id="DYWC01000244">
    <property type="protein sequence ID" value="HJF87864.1"/>
    <property type="molecule type" value="Genomic_DNA"/>
</dbReference>
<dbReference type="AlphaFoldDB" id="A0A921HU15"/>
<name>A0A921HU15_9LACO</name>